<evidence type="ECO:0000256" key="1">
    <source>
        <dbReference type="SAM" id="MobiDB-lite"/>
    </source>
</evidence>
<dbReference type="Proteomes" id="UP000772434">
    <property type="component" value="Unassembled WGS sequence"/>
</dbReference>
<feature type="chain" id="PRO_5040229252" evidence="2">
    <location>
        <begin position="18"/>
        <end position="226"/>
    </location>
</feature>
<comment type="caution">
    <text evidence="3">The sequence shown here is derived from an EMBL/GenBank/DDBJ whole genome shotgun (WGS) entry which is preliminary data.</text>
</comment>
<name>A0A9P5P126_9AGAR</name>
<dbReference type="EMBL" id="JADNRY010001030">
    <property type="protein sequence ID" value="KAF9022255.1"/>
    <property type="molecule type" value="Genomic_DNA"/>
</dbReference>
<dbReference type="AlphaFoldDB" id="A0A9P5P126"/>
<dbReference type="OrthoDB" id="3326536at2759"/>
<organism evidence="3 4">
    <name type="scientific">Rhodocollybia butyracea</name>
    <dbReference type="NCBI Taxonomy" id="206335"/>
    <lineage>
        <taxon>Eukaryota</taxon>
        <taxon>Fungi</taxon>
        <taxon>Dikarya</taxon>
        <taxon>Basidiomycota</taxon>
        <taxon>Agaricomycotina</taxon>
        <taxon>Agaricomycetes</taxon>
        <taxon>Agaricomycetidae</taxon>
        <taxon>Agaricales</taxon>
        <taxon>Marasmiineae</taxon>
        <taxon>Omphalotaceae</taxon>
        <taxon>Rhodocollybia</taxon>
    </lineage>
</organism>
<accession>A0A9P5P126</accession>
<proteinExistence type="predicted"/>
<protein>
    <submittedName>
        <fullName evidence="3">Uncharacterized protein</fullName>
    </submittedName>
</protein>
<keyword evidence="4" id="KW-1185">Reference proteome</keyword>
<evidence type="ECO:0000256" key="2">
    <source>
        <dbReference type="SAM" id="SignalP"/>
    </source>
</evidence>
<evidence type="ECO:0000313" key="4">
    <source>
        <dbReference type="Proteomes" id="UP000772434"/>
    </source>
</evidence>
<sequence length="226" mass="23081">MHSKLAFVATLVALAVAIPAPHNRPLLAPVPRYPSLPGPIPATPGLPLPDPFPRRGSPESPGAPVAPGDLTEPAISAITGATQSMSELLHDILNKVQNVVKHVDNQVGDALNNAALVNTTVLAGPLDGLVAGAGVTIASPPRAHGNGTAPTVLSRQVAPSVSYTCTSDVTPICCDDVDSAGNMGEACKLLDPGDACVAPSQTLCCDFEDPSFDFRCIAATPLTDDE</sequence>
<feature type="compositionally biased region" description="Pro residues" evidence="1">
    <location>
        <begin position="41"/>
        <end position="51"/>
    </location>
</feature>
<keyword evidence="2" id="KW-0732">Signal</keyword>
<feature type="region of interest" description="Disordered" evidence="1">
    <location>
        <begin position="41"/>
        <end position="70"/>
    </location>
</feature>
<feature type="signal peptide" evidence="2">
    <location>
        <begin position="1"/>
        <end position="17"/>
    </location>
</feature>
<gene>
    <name evidence="3" type="ORF">BDP27DRAFT_1462921</name>
</gene>
<reference evidence="3" key="1">
    <citation type="submission" date="2020-11" db="EMBL/GenBank/DDBJ databases">
        <authorList>
            <consortium name="DOE Joint Genome Institute"/>
            <person name="Ahrendt S."/>
            <person name="Riley R."/>
            <person name="Andreopoulos W."/>
            <person name="Labutti K."/>
            <person name="Pangilinan J."/>
            <person name="Ruiz-Duenas F.J."/>
            <person name="Barrasa J.M."/>
            <person name="Sanchez-Garcia M."/>
            <person name="Camarero S."/>
            <person name="Miyauchi S."/>
            <person name="Serrano A."/>
            <person name="Linde D."/>
            <person name="Babiker R."/>
            <person name="Drula E."/>
            <person name="Ayuso-Fernandez I."/>
            <person name="Pacheco R."/>
            <person name="Padilla G."/>
            <person name="Ferreira P."/>
            <person name="Barriuso J."/>
            <person name="Kellner H."/>
            <person name="Castanera R."/>
            <person name="Alfaro M."/>
            <person name="Ramirez L."/>
            <person name="Pisabarro A.G."/>
            <person name="Kuo A."/>
            <person name="Tritt A."/>
            <person name="Lipzen A."/>
            <person name="He G."/>
            <person name="Yan M."/>
            <person name="Ng V."/>
            <person name="Cullen D."/>
            <person name="Martin F."/>
            <person name="Rosso M.-N."/>
            <person name="Henrissat B."/>
            <person name="Hibbett D."/>
            <person name="Martinez A.T."/>
            <person name="Grigoriev I.V."/>
        </authorList>
    </citation>
    <scope>NUCLEOTIDE SEQUENCE</scope>
    <source>
        <strain evidence="3">AH 40177</strain>
    </source>
</reference>
<evidence type="ECO:0000313" key="3">
    <source>
        <dbReference type="EMBL" id="KAF9022255.1"/>
    </source>
</evidence>